<dbReference type="SUPFAM" id="SSF56024">
    <property type="entry name" value="Phospholipase D/nuclease"/>
    <property type="match status" value="2"/>
</dbReference>
<feature type="region of interest" description="Disordered" evidence="5">
    <location>
        <begin position="288"/>
        <end position="326"/>
    </location>
</feature>
<comment type="caution">
    <text evidence="7">The sequence shown here is derived from an EMBL/GenBank/DDBJ whole genome shotgun (WGS) entry which is preliminary data.</text>
</comment>
<dbReference type="Gene3D" id="3.30.870.10">
    <property type="entry name" value="Endonuclease Chain A"/>
    <property type="match status" value="2"/>
</dbReference>
<dbReference type="PROSITE" id="PS50035">
    <property type="entry name" value="PLD"/>
    <property type="match status" value="2"/>
</dbReference>
<keyword evidence="4" id="KW-0443">Lipid metabolism</keyword>
<feature type="compositionally biased region" description="Basic and acidic residues" evidence="5">
    <location>
        <begin position="250"/>
        <end position="272"/>
    </location>
</feature>
<accession>A0ABT1B7P5</accession>
<keyword evidence="8" id="KW-1185">Reference proteome</keyword>
<evidence type="ECO:0000256" key="4">
    <source>
        <dbReference type="ARBA" id="ARBA00023098"/>
    </source>
</evidence>
<dbReference type="RefSeq" id="WP_252838168.1">
    <property type="nucleotide sequence ID" value="NZ_JAJJVQ010000003.1"/>
</dbReference>
<evidence type="ECO:0000313" key="7">
    <source>
        <dbReference type="EMBL" id="MCO5781541.1"/>
    </source>
</evidence>
<evidence type="ECO:0000256" key="1">
    <source>
        <dbReference type="ARBA" id="ARBA00000798"/>
    </source>
</evidence>
<feature type="compositionally biased region" description="Basic and acidic residues" evidence="5">
    <location>
        <begin position="295"/>
        <end position="325"/>
    </location>
</feature>
<feature type="domain" description="PLD phosphodiesterase" evidence="6">
    <location>
        <begin position="161"/>
        <end position="188"/>
    </location>
</feature>
<evidence type="ECO:0000256" key="3">
    <source>
        <dbReference type="ARBA" id="ARBA00022801"/>
    </source>
</evidence>
<keyword evidence="2" id="KW-0677">Repeat</keyword>
<evidence type="ECO:0000313" key="8">
    <source>
        <dbReference type="Proteomes" id="UP001139290"/>
    </source>
</evidence>
<evidence type="ECO:0000256" key="5">
    <source>
        <dbReference type="SAM" id="MobiDB-lite"/>
    </source>
</evidence>
<dbReference type="SMART" id="SM00155">
    <property type="entry name" value="PLDc"/>
    <property type="match status" value="2"/>
</dbReference>
<dbReference type="InterPro" id="IPR001736">
    <property type="entry name" value="PLipase_D/transphosphatidylase"/>
</dbReference>
<evidence type="ECO:0000256" key="2">
    <source>
        <dbReference type="ARBA" id="ARBA00022737"/>
    </source>
</evidence>
<feature type="domain" description="PLD phosphodiesterase" evidence="6">
    <location>
        <begin position="623"/>
        <end position="650"/>
    </location>
</feature>
<dbReference type="PANTHER" id="PTHR18896:SF76">
    <property type="entry name" value="PHOSPHOLIPASE"/>
    <property type="match status" value="1"/>
</dbReference>
<dbReference type="CDD" id="cd09104">
    <property type="entry name" value="PLDc_vPLD1_2_like_1"/>
    <property type="match status" value="1"/>
</dbReference>
<dbReference type="InterPro" id="IPR015679">
    <property type="entry name" value="PLipase_D_fam"/>
</dbReference>
<organism evidence="7 8">
    <name type="scientific">Citrobacter meridianamericanus</name>
    <dbReference type="NCBI Taxonomy" id="2894201"/>
    <lineage>
        <taxon>Bacteria</taxon>
        <taxon>Pseudomonadati</taxon>
        <taxon>Pseudomonadota</taxon>
        <taxon>Gammaproteobacteria</taxon>
        <taxon>Enterobacterales</taxon>
        <taxon>Enterobacteriaceae</taxon>
        <taxon>Citrobacter</taxon>
    </lineage>
</organism>
<dbReference type="Proteomes" id="UP001139290">
    <property type="component" value="Unassembled WGS sequence"/>
</dbReference>
<dbReference type="EMBL" id="JAJJVQ010000003">
    <property type="protein sequence ID" value="MCO5781541.1"/>
    <property type="molecule type" value="Genomic_DNA"/>
</dbReference>
<feature type="region of interest" description="Disordered" evidence="5">
    <location>
        <begin position="239"/>
        <end position="272"/>
    </location>
</feature>
<protein>
    <submittedName>
        <fullName evidence="7">Phospholipase D-like domain-containing protein</fullName>
    </submittedName>
</protein>
<reference evidence="7" key="1">
    <citation type="submission" date="2021-11" db="EMBL/GenBank/DDBJ databases">
        <title>Citrobacter meridianamericanus sp. nov. isolated from soil.</title>
        <authorList>
            <person name="Furlan J.P.R."/>
            <person name="Stehling E.G."/>
        </authorList>
    </citation>
    <scope>NUCLEOTIDE SEQUENCE</scope>
    <source>
        <strain evidence="7">BR102</strain>
    </source>
</reference>
<dbReference type="CDD" id="cd09141">
    <property type="entry name" value="PLDc_vPLD1_2_yPLD_like_2"/>
    <property type="match status" value="1"/>
</dbReference>
<gene>
    <name evidence="7" type="ORF">LOD26_09400</name>
</gene>
<dbReference type="PANTHER" id="PTHR18896">
    <property type="entry name" value="PHOSPHOLIPASE D"/>
    <property type="match status" value="1"/>
</dbReference>
<keyword evidence="3" id="KW-0378">Hydrolase</keyword>
<name>A0ABT1B7P5_9ENTR</name>
<proteinExistence type="predicted"/>
<evidence type="ECO:0000259" key="6">
    <source>
        <dbReference type="PROSITE" id="PS50035"/>
    </source>
</evidence>
<sequence length="833" mass="95071">MASMNLDDAMNTCSVYFTEEKEKSYEATATHSHWVNYTSQNGGPSENFAQHTEGNKVDAFLGGKAYFKALLDEFAKAQKTIYITGWQVNWDAQLAKDIRLVDALFNEVRTKKDLKVYIMPWNCRAPVQTYAKTTERVFAALNTFLGREAFYVRLAGDQSGIFFSHHQKCVVVDENVAFVGGVDLAYGRYDENTGQEGYSLVADAEGRKGMNRYNSCVYHTESVLELGTLVTTDTIGYDPMDELVHSPYPPKREDRPWEEEQKAEQNRKQEHEAAKRIALAVLKPQYYQRPDAEEDKYKDKDKDKDKNKNKNKNKNKDKSVNDHGYKSPYHWLNASVQPRMPWQDYQVRLCGPVVDDLIRNFVRRWNSYQLEDHDTELQTSKPYLVAPEGYPSAQCANGCQVQMLRSASLKMRNAEGIGEPKMKQDDIYRSVHQLISKAEHYIYIENQFFISAFGKPSIPDSAPLSEVAGSLSGQIAAVATKAVPGNSNAEPENEIAEWLGERISQTIYAKNTQPFHVCIVLPVHPEGKLDEASIVAQIHQTRQTLVSGSRSLLNRVRQALWVKGWLEKNNISRAKWCSEIPAKETECEKNRWYEEISYEACAKYVTLLNLRAWSEVGGVPVTEQIYVHSKLMIVDDRYVLVGSANINERSQLGDRDSELAVMIADTEGGYQDIDGSGELTPYRKFACDLRKSVWAKLLGHAAGDFPEFLAMPAKPEGWQKIRELAMKNAGIYEDAFDFIPRNYLNKVDINDQYEDNAEEDPSSLWPVFKSNKFDPKEAAKEMPFSANFWETYKEKSKNKSDKLKEIKGYITLLPIHWTEDENNLVDYHVELID</sequence>
<comment type="catalytic activity">
    <reaction evidence="1">
        <text>a 1,2-diacyl-sn-glycero-3-phosphocholine + H2O = a 1,2-diacyl-sn-glycero-3-phosphate + choline + H(+)</text>
        <dbReference type="Rhea" id="RHEA:14445"/>
        <dbReference type="ChEBI" id="CHEBI:15354"/>
        <dbReference type="ChEBI" id="CHEBI:15377"/>
        <dbReference type="ChEBI" id="CHEBI:15378"/>
        <dbReference type="ChEBI" id="CHEBI:57643"/>
        <dbReference type="ChEBI" id="CHEBI:58608"/>
        <dbReference type="EC" id="3.1.4.4"/>
    </reaction>
</comment>
<dbReference type="Pfam" id="PF00614">
    <property type="entry name" value="PLDc"/>
    <property type="match status" value="2"/>
</dbReference>